<keyword evidence="2" id="KW-1185">Reference proteome</keyword>
<evidence type="ECO:0000313" key="2">
    <source>
        <dbReference type="Proteomes" id="UP001597100"/>
    </source>
</evidence>
<proteinExistence type="predicted"/>
<organism evidence="1 2">
    <name type="scientific">Salinimicrobium gaetbulicola</name>
    <dbReference type="NCBI Taxonomy" id="999702"/>
    <lineage>
        <taxon>Bacteria</taxon>
        <taxon>Pseudomonadati</taxon>
        <taxon>Bacteroidota</taxon>
        <taxon>Flavobacteriia</taxon>
        <taxon>Flavobacteriales</taxon>
        <taxon>Flavobacteriaceae</taxon>
        <taxon>Salinimicrobium</taxon>
    </lineage>
</organism>
<comment type="caution">
    <text evidence="1">The sequence shown here is derived from an EMBL/GenBank/DDBJ whole genome shotgun (WGS) entry which is preliminary data.</text>
</comment>
<evidence type="ECO:0008006" key="3">
    <source>
        <dbReference type="Google" id="ProtNLM"/>
    </source>
</evidence>
<accession>A0ABW3IHI0</accession>
<dbReference type="RefSeq" id="WP_380739965.1">
    <property type="nucleotide sequence ID" value="NZ_JBHTJP010000035.1"/>
</dbReference>
<name>A0ABW3IHI0_9FLAO</name>
<dbReference type="EMBL" id="JBHTJP010000035">
    <property type="protein sequence ID" value="MFD0977572.1"/>
    <property type="molecule type" value="Genomic_DNA"/>
</dbReference>
<reference evidence="2" key="1">
    <citation type="journal article" date="2019" name="Int. J. Syst. Evol. Microbiol.">
        <title>The Global Catalogue of Microorganisms (GCM) 10K type strain sequencing project: providing services to taxonomists for standard genome sequencing and annotation.</title>
        <authorList>
            <consortium name="The Broad Institute Genomics Platform"/>
            <consortium name="The Broad Institute Genome Sequencing Center for Infectious Disease"/>
            <person name="Wu L."/>
            <person name="Ma J."/>
        </authorList>
    </citation>
    <scope>NUCLEOTIDE SEQUENCE [LARGE SCALE GENOMIC DNA]</scope>
    <source>
        <strain evidence="2">CCUG 60898</strain>
    </source>
</reference>
<gene>
    <name evidence="1" type="ORF">ACFQ1G_12275</name>
</gene>
<sequence length="293" mass="34035">MRRIEILFIVLLLFTGSISAQEVFIIEGDTLSLKREVKGTLSLYWAQKDQDYRYFIQKYKRMAELKNSEVEGVNQEEFKAQLADFTSDAEIDTRDVKFLLYSLKHFVNRYNALVQEEYSYNAATANIKHRLSLFTGLSNNRYTENPENKIAPILGLEFEFYDPNLARRHAAFLQLRQSFKRDDYHYGSTQFSINYRFRPLIFEKFDIHIDAELATFIYSEDQLDILDETGNVVAVNHDSGLSFKAPLSFGIGTDYRVTEASYITFSYNDIVSLVLDSNGSFPIDFTIGYKFNL</sequence>
<dbReference type="Proteomes" id="UP001597100">
    <property type="component" value="Unassembled WGS sequence"/>
</dbReference>
<evidence type="ECO:0000313" key="1">
    <source>
        <dbReference type="EMBL" id="MFD0977572.1"/>
    </source>
</evidence>
<protein>
    <recommendedName>
        <fullName evidence="3">Outer membrane protein with beta-barrel domain</fullName>
    </recommendedName>
</protein>